<feature type="domain" description="PpiC" evidence="13">
    <location>
        <begin position="242"/>
        <end position="367"/>
    </location>
</feature>
<dbReference type="SUPFAM" id="SSF54534">
    <property type="entry name" value="FKBP-like"/>
    <property type="match status" value="1"/>
</dbReference>
<evidence type="ECO:0000256" key="3">
    <source>
        <dbReference type="ARBA" id="ARBA00022519"/>
    </source>
</evidence>
<gene>
    <name evidence="14" type="ORF">FIV42_27575</name>
</gene>
<keyword evidence="5 12" id="KW-1133">Transmembrane helix</keyword>
<evidence type="ECO:0000256" key="4">
    <source>
        <dbReference type="ARBA" id="ARBA00022692"/>
    </source>
</evidence>
<evidence type="ECO:0000256" key="7">
    <source>
        <dbReference type="ARBA" id="ARBA00023186"/>
    </source>
</evidence>
<dbReference type="Gene3D" id="3.10.50.40">
    <property type="match status" value="1"/>
</dbReference>
<evidence type="ECO:0000313" key="14">
    <source>
        <dbReference type="EMBL" id="QDG54368.1"/>
    </source>
</evidence>
<dbReference type="EMBL" id="CP041186">
    <property type="protein sequence ID" value="QDG54368.1"/>
    <property type="molecule type" value="Genomic_DNA"/>
</dbReference>
<dbReference type="PANTHER" id="PTHR47529">
    <property type="entry name" value="PEPTIDYL-PROLYL CIS-TRANS ISOMERASE D"/>
    <property type="match status" value="1"/>
</dbReference>
<dbReference type="GO" id="GO:0003755">
    <property type="term" value="F:peptidyl-prolyl cis-trans isomerase activity"/>
    <property type="evidence" value="ECO:0007669"/>
    <property type="project" value="InterPro"/>
</dbReference>
<dbReference type="Pfam" id="PF13624">
    <property type="entry name" value="SurA_N_3"/>
    <property type="match status" value="1"/>
</dbReference>
<dbReference type="OrthoDB" id="5497912at2"/>
<accession>A0A4Y6Q1B7</accession>
<proteinExistence type="inferred from homology"/>
<sequence>MLEDVRRAARSGFSYILVAGLIVIFAFFFGVPADSCGGGAPGARRHVASVAGEDVHTDDLNVIYNRVYGTRDRGDEAQIQRQQAQALKAYLIIELLAHKAREAGLRVSDEEFKAFMANPATHLSSFETTNYMRSPMNIPELRAAYGNQGSWDGTFYKRYVQNMLRVSLPDYEQFKREEMLARKYLTLMEMQIGVLPQEVENLDQIRNTKLNLEFVKFQPEQLAEHVQVTDEQVQQFIANNKDKVEKYYEENQADYETPEKLAVRRIYIERGAEVDGKTAEQRFTEAKKRIEGGEDFATVAGEINDALKAEQGFMKLTSAENMSQDIVEALEGVEVGDFREIKNDTEFMLVKLEERQEAVKTPLADVQNEIARDLLQQEKVDELVAKMSEKLVAKAKEAGSLEKALAELEPKMNGEGEGTDAEGEGEKGALAIVAPDTLPWSAVEVGTTGEFTLEGQDLSSMFRGQLPPGVSLGRSPWDRIPKIGQSRKLAVDAFTKLTEEKPLAEKPYAVNDTKVVVRLKSKTTPDASADKAEGGDEKPAAGADDELLAELRDEKVQGLLGRWELLFASPSMDYGPWLEQQYEQAVKSGVIDLESANDPMVAMIDPTAVAATAEGAEGAPVELSPTEAPAQKEAGDEKE</sequence>
<evidence type="ECO:0000256" key="10">
    <source>
        <dbReference type="ARBA" id="ARBA00042775"/>
    </source>
</evidence>
<evidence type="ECO:0000259" key="13">
    <source>
        <dbReference type="Pfam" id="PF13145"/>
    </source>
</evidence>
<evidence type="ECO:0000256" key="1">
    <source>
        <dbReference type="ARBA" id="ARBA00004382"/>
    </source>
</evidence>
<accession>A0A5B8YIW0</accession>
<organism evidence="14 15">
    <name type="scientific">Persicimonas caeni</name>
    <dbReference type="NCBI Taxonomy" id="2292766"/>
    <lineage>
        <taxon>Bacteria</taxon>
        <taxon>Deltaproteobacteria</taxon>
        <taxon>Bradymonadales</taxon>
        <taxon>Bradymonadaceae</taxon>
        <taxon>Persicimonas</taxon>
    </lineage>
</organism>
<dbReference type="InterPro" id="IPR000297">
    <property type="entry name" value="PPIase_PpiC"/>
</dbReference>
<keyword evidence="6 12" id="KW-0472">Membrane</keyword>
<dbReference type="InterPro" id="IPR052029">
    <property type="entry name" value="PpiD_chaperone"/>
</dbReference>
<feature type="region of interest" description="Disordered" evidence="11">
    <location>
        <begin position="613"/>
        <end position="639"/>
    </location>
</feature>
<feature type="region of interest" description="Disordered" evidence="11">
    <location>
        <begin position="521"/>
        <end position="541"/>
    </location>
</feature>
<dbReference type="RefSeq" id="WP_141200812.1">
    <property type="nucleotide sequence ID" value="NZ_CP041186.1"/>
</dbReference>
<evidence type="ECO:0000256" key="5">
    <source>
        <dbReference type="ARBA" id="ARBA00022989"/>
    </source>
</evidence>
<reference evidence="14 15" key="1">
    <citation type="submission" date="2019-06" db="EMBL/GenBank/DDBJ databases">
        <title>Persicimonas caeni gen. nov., sp. nov., a predatory bacterium isolated from solar saltern.</title>
        <authorList>
            <person name="Wang S."/>
        </authorList>
    </citation>
    <scope>NUCLEOTIDE SEQUENCE [LARGE SCALE GENOMIC DNA]</scope>
    <source>
        <strain evidence="14 15">YN101</strain>
    </source>
</reference>
<dbReference type="InterPro" id="IPR027304">
    <property type="entry name" value="Trigger_fact/SurA_dom_sf"/>
</dbReference>
<dbReference type="AlphaFoldDB" id="A0A4Y6Q1B7"/>
<dbReference type="InterPro" id="IPR046357">
    <property type="entry name" value="PPIase_dom_sf"/>
</dbReference>
<feature type="compositionally biased region" description="Basic and acidic residues" evidence="11">
    <location>
        <begin position="528"/>
        <end position="539"/>
    </location>
</feature>
<keyword evidence="3" id="KW-0997">Cell inner membrane</keyword>
<name>A0A4Y6Q1B7_PERCE</name>
<evidence type="ECO:0000313" key="15">
    <source>
        <dbReference type="Proteomes" id="UP000315995"/>
    </source>
</evidence>
<keyword evidence="7" id="KW-0143">Chaperone</keyword>
<protein>
    <recommendedName>
        <fullName evidence="9">Periplasmic chaperone PpiD</fullName>
    </recommendedName>
    <alternativeName>
        <fullName evidence="10">Periplasmic folding chaperone</fullName>
    </alternativeName>
</protein>
<dbReference type="Pfam" id="PF13145">
    <property type="entry name" value="Rotamase_2"/>
    <property type="match status" value="1"/>
</dbReference>
<evidence type="ECO:0000256" key="8">
    <source>
        <dbReference type="ARBA" id="ARBA00038408"/>
    </source>
</evidence>
<feature type="transmembrane region" description="Helical" evidence="12">
    <location>
        <begin position="12"/>
        <end position="31"/>
    </location>
</feature>
<keyword evidence="4 12" id="KW-0812">Transmembrane</keyword>
<keyword evidence="15" id="KW-1185">Reference proteome</keyword>
<evidence type="ECO:0000256" key="12">
    <source>
        <dbReference type="SAM" id="Phobius"/>
    </source>
</evidence>
<comment type="similarity">
    <text evidence="8">Belongs to the PpiD chaperone family.</text>
</comment>
<evidence type="ECO:0000256" key="9">
    <source>
        <dbReference type="ARBA" id="ARBA00040743"/>
    </source>
</evidence>
<evidence type="ECO:0000256" key="2">
    <source>
        <dbReference type="ARBA" id="ARBA00022475"/>
    </source>
</evidence>
<evidence type="ECO:0000256" key="11">
    <source>
        <dbReference type="SAM" id="MobiDB-lite"/>
    </source>
</evidence>
<dbReference type="GO" id="GO:0005886">
    <property type="term" value="C:plasma membrane"/>
    <property type="evidence" value="ECO:0007669"/>
    <property type="project" value="UniProtKB-SubCell"/>
</dbReference>
<comment type="subcellular location">
    <subcellularLocation>
        <location evidence="1">Cell inner membrane</location>
        <topology evidence="1">Single-pass type II membrane protein</topology>
        <orientation evidence="1">Periplasmic side</orientation>
    </subcellularLocation>
</comment>
<dbReference type="SUPFAM" id="SSF109998">
    <property type="entry name" value="Triger factor/SurA peptide-binding domain-like"/>
    <property type="match status" value="1"/>
</dbReference>
<dbReference type="PANTHER" id="PTHR47529:SF1">
    <property type="entry name" value="PERIPLASMIC CHAPERONE PPID"/>
    <property type="match status" value="1"/>
</dbReference>
<dbReference type="Proteomes" id="UP000315995">
    <property type="component" value="Chromosome"/>
</dbReference>
<evidence type="ECO:0000256" key="6">
    <source>
        <dbReference type="ARBA" id="ARBA00023136"/>
    </source>
</evidence>
<keyword evidence="2" id="KW-1003">Cell membrane</keyword>